<dbReference type="Gene3D" id="3.30.428.10">
    <property type="entry name" value="HIT-like"/>
    <property type="match status" value="1"/>
</dbReference>
<dbReference type="Pfam" id="PF01230">
    <property type="entry name" value="HIT"/>
    <property type="match status" value="1"/>
</dbReference>
<comment type="caution">
    <text evidence="3">Lacks conserved residue(s) required for the propagation of feature annotation.</text>
</comment>
<name>A0AA35PP00_9SAUR</name>
<dbReference type="InterPro" id="IPR036265">
    <property type="entry name" value="HIT-like_sf"/>
</dbReference>
<evidence type="ECO:0000256" key="2">
    <source>
        <dbReference type="ARBA" id="ARBA00025764"/>
    </source>
</evidence>
<sequence>MADKISKAHVVRPGRNTIFGKFTHKEIPGKIIFEDDKCLAFRDISPQAPTHFLVVPKNLIAQFSQDQNSDDALLGYLIIVGNKCATQLGLTRGYRIVVNEGPDGGQSV</sequence>
<evidence type="ECO:0000256" key="3">
    <source>
        <dbReference type="PROSITE-ProRule" id="PRU00464"/>
    </source>
</evidence>
<dbReference type="InterPro" id="IPR001310">
    <property type="entry name" value="Histidine_triad_HIT"/>
</dbReference>
<comment type="similarity">
    <text evidence="2">Belongs to the HINT family.</text>
</comment>
<dbReference type="InterPro" id="IPR011146">
    <property type="entry name" value="HIT-like"/>
</dbReference>
<evidence type="ECO:0000313" key="5">
    <source>
        <dbReference type="EMBL" id="CAI5796046.1"/>
    </source>
</evidence>
<proteinExistence type="inferred from homology"/>
<feature type="domain" description="HIT" evidence="4">
    <location>
        <begin position="18"/>
        <end position="108"/>
    </location>
</feature>
<accession>A0AA35PP00</accession>
<dbReference type="PANTHER" id="PTHR23089">
    <property type="entry name" value="HISTIDINE TRIAD HIT PROTEIN"/>
    <property type="match status" value="1"/>
</dbReference>
<dbReference type="AlphaFoldDB" id="A0AA35PP00"/>
<organism evidence="5 6">
    <name type="scientific">Podarcis lilfordi</name>
    <name type="common">Lilford's wall lizard</name>
    <dbReference type="NCBI Taxonomy" id="74358"/>
    <lineage>
        <taxon>Eukaryota</taxon>
        <taxon>Metazoa</taxon>
        <taxon>Chordata</taxon>
        <taxon>Craniata</taxon>
        <taxon>Vertebrata</taxon>
        <taxon>Euteleostomi</taxon>
        <taxon>Lepidosauria</taxon>
        <taxon>Squamata</taxon>
        <taxon>Bifurcata</taxon>
        <taxon>Unidentata</taxon>
        <taxon>Episquamata</taxon>
        <taxon>Laterata</taxon>
        <taxon>Lacertibaenia</taxon>
        <taxon>Lacertidae</taxon>
        <taxon>Podarcis</taxon>
    </lineage>
</organism>
<dbReference type="GO" id="GO:0003824">
    <property type="term" value="F:catalytic activity"/>
    <property type="evidence" value="ECO:0007669"/>
    <property type="project" value="InterPro"/>
</dbReference>
<reference evidence="5" key="1">
    <citation type="submission" date="2022-12" db="EMBL/GenBank/DDBJ databases">
        <authorList>
            <person name="Alioto T."/>
            <person name="Alioto T."/>
            <person name="Gomez Garrido J."/>
        </authorList>
    </citation>
    <scope>NUCLEOTIDE SEQUENCE</scope>
</reference>
<dbReference type="SUPFAM" id="SSF54197">
    <property type="entry name" value="HIT-like"/>
    <property type="match status" value="1"/>
</dbReference>
<dbReference type="PRINTS" id="PR00332">
    <property type="entry name" value="HISTRIAD"/>
</dbReference>
<protein>
    <submittedName>
        <fullName evidence="5">Triad nucleotide-binding 1</fullName>
    </submittedName>
</protein>
<evidence type="ECO:0000313" key="6">
    <source>
        <dbReference type="Proteomes" id="UP001178461"/>
    </source>
</evidence>
<dbReference type="Proteomes" id="UP001178461">
    <property type="component" value="Chromosome 17"/>
</dbReference>
<gene>
    <name evidence="5" type="ORF">PODLI_1B017008</name>
</gene>
<evidence type="ECO:0000256" key="1">
    <source>
        <dbReference type="ARBA" id="ARBA00024472"/>
    </source>
</evidence>
<evidence type="ECO:0000259" key="4">
    <source>
        <dbReference type="PROSITE" id="PS51084"/>
    </source>
</evidence>
<dbReference type="PROSITE" id="PS51084">
    <property type="entry name" value="HIT_2"/>
    <property type="match status" value="1"/>
</dbReference>
<keyword evidence="6" id="KW-1185">Reference proteome</keyword>
<dbReference type="EMBL" id="OX395142">
    <property type="protein sequence ID" value="CAI5796046.1"/>
    <property type="molecule type" value="Genomic_DNA"/>
</dbReference>
<comment type="catalytic activity">
    <reaction evidence="1">
        <text>adenosine 5'-phosphoramidate + H2O = NH4(+) + AMP</text>
        <dbReference type="Rhea" id="RHEA:67916"/>
        <dbReference type="ChEBI" id="CHEBI:15377"/>
        <dbReference type="ChEBI" id="CHEBI:28938"/>
        <dbReference type="ChEBI" id="CHEBI:57890"/>
        <dbReference type="ChEBI" id="CHEBI:456215"/>
    </reaction>
</comment>